<dbReference type="EMBL" id="JAULSN010000007">
    <property type="protein sequence ID" value="KAK3367361.1"/>
    <property type="molecule type" value="Genomic_DNA"/>
</dbReference>
<evidence type="ECO:0000313" key="1">
    <source>
        <dbReference type="EMBL" id="KAK3367361.1"/>
    </source>
</evidence>
<name>A0AAE0N1F1_9PEZI</name>
<organism evidence="1 2">
    <name type="scientific">Lasiosphaeria ovina</name>
    <dbReference type="NCBI Taxonomy" id="92902"/>
    <lineage>
        <taxon>Eukaryota</taxon>
        <taxon>Fungi</taxon>
        <taxon>Dikarya</taxon>
        <taxon>Ascomycota</taxon>
        <taxon>Pezizomycotina</taxon>
        <taxon>Sordariomycetes</taxon>
        <taxon>Sordariomycetidae</taxon>
        <taxon>Sordariales</taxon>
        <taxon>Lasiosphaeriaceae</taxon>
        <taxon>Lasiosphaeria</taxon>
    </lineage>
</organism>
<keyword evidence="2" id="KW-1185">Reference proteome</keyword>
<comment type="caution">
    <text evidence="1">The sequence shown here is derived from an EMBL/GenBank/DDBJ whole genome shotgun (WGS) entry which is preliminary data.</text>
</comment>
<protein>
    <submittedName>
        <fullName evidence="1">Uncharacterized protein</fullName>
    </submittedName>
</protein>
<gene>
    <name evidence="1" type="ORF">B0T24DRAFT_495341</name>
</gene>
<dbReference type="AlphaFoldDB" id="A0AAE0N1F1"/>
<reference evidence="1" key="1">
    <citation type="journal article" date="2023" name="Mol. Phylogenet. Evol.">
        <title>Genome-scale phylogeny and comparative genomics of the fungal order Sordariales.</title>
        <authorList>
            <person name="Hensen N."/>
            <person name="Bonometti L."/>
            <person name="Westerberg I."/>
            <person name="Brannstrom I.O."/>
            <person name="Guillou S."/>
            <person name="Cros-Aarteil S."/>
            <person name="Calhoun S."/>
            <person name="Haridas S."/>
            <person name="Kuo A."/>
            <person name="Mondo S."/>
            <person name="Pangilinan J."/>
            <person name="Riley R."/>
            <person name="LaButti K."/>
            <person name="Andreopoulos B."/>
            <person name="Lipzen A."/>
            <person name="Chen C."/>
            <person name="Yan M."/>
            <person name="Daum C."/>
            <person name="Ng V."/>
            <person name="Clum A."/>
            <person name="Steindorff A."/>
            <person name="Ohm R.A."/>
            <person name="Martin F."/>
            <person name="Silar P."/>
            <person name="Natvig D.O."/>
            <person name="Lalanne C."/>
            <person name="Gautier V."/>
            <person name="Ament-Velasquez S.L."/>
            <person name="Kruys A."/>
            <person name="Hutchinson M.I."/>
            <person name="Powell A.J."/>
            <person name="Barry K."/>
            <person name="Miller A.N."/>
            <person name="Grigoriev I.V."/>
            <person name="Debuchy R."/>
            <person name="Gladieux P."/>
            <person name="Hiltunen Thoren M."/>
            <person name="Johannesson H."/>
        </authorList>
    </citation>
    <scope>NUCLEOTIDE SEQUENCE</scope>
    <source>
        <strain evidence="1">CBS 958.72</strain>
    </source>
</reference>
<accession>A0AAE0N1F1</accession>
<feature type="non-terminal residue" evidence="1">
    <location>
        <position position="63"/>
    </location>
</feature>
<sequence length="63" mass="7125">RLGIEVKPLDVRLNPRPNDPYAWKILPGREYSLSGVFAKNLSDYSISAFRLLCNEVGKTFEAV</sequence>
<proteinExistence type="predicted"/>
<evidence type="ECO:0000313" key="2">
    <source>
        <dbReference type="Proteomes" id="UP001287356"/>
    </source>
</evidence>
<dbReference type="Proteomes" id="UP001287356">
    <property type="component" value="Unassembled WGS sequence"/>
</dbReference>
<reference evidence="1" key="2">
    <citation type="submission" date="2023-06" db="EMBL/GenBank/DDBJ databases">
        <authorList>
            <consortium name="Lawrence Berkeley National Laboratory"/>
            <person name="Haridas S."/>
            <person name="Hensen N."/>
            <person name="Bonometti L."/>
            <person name="Westerberg I."/>
            <person name="Brannstrom I.O."/>
            <person name="Guillou S."/>
            <person name="Cros-Aarteil S."/>
            <person name="Calhoun S."/>
            <person name="Kuo A."/>
            <person name="Mondo S."/>
            <person name="Pangilinan J."/>
            <person name="Riley R."/>
            <person name="Labutti K."/>
            <person name="Andreopoulos B."/>
            <person name="Lipzen A."/>
            <person name="Chen C."/>
            <person name="Yanf M."/>
            <person name="Daum C."/>
            <person name="Ng V."/>
            <person name="Clum A."/>
            <person name="Steindorff A."/>
            <person name="Ohm R."/>
            <person name="Martin F."/>
            <person name="Silar P."/>
            <person name="Natvig D."/>
            <person name="Lalanne C."/>
            <person name="Gautier V."/>
            <person name="Ament-Velasquez S.L."/>
            <person name="Kruys A."/>
            <person name="Hutchinson M.I."/>
            <person name="Powell A.J."/>
            <person name="Barry K."/>
            <person name="Miller A.N."/>
            <person name="Grigoriev I.V."/>
            <person name="Debuchy R."/>
            <person name="Gladieux P."/>
            <person name="Thoren M.H."/>
            <person name="Johannesson H."/>
        </authorList>
    </citation>
    <scope>NUCLEOTIDE SEQUENCE</scope>
    <source>
        <strain evidence="1">CBS 958.72</strain>
    </source>
</reference>
<feature type="non-terminal residue" evidence="1">
    <location>
        <position position="1"/>
    </location>
</feature>